<name>A0A4R0NFG6_9SPHI</name>
<dbReference type="Proteomes" id="UP000291117">
    <property type="component" value="Unassembled WGS sequence"/>
</dbReference>
<dbReference type="EMBL" id="SJSM01000001">
    <property type="protein sequence ID" value="TCC99201.1"/>
    <property type="molecule type" value="Genomic_DNA"/>
</dbReference>
<gene>
    <name evidence="1" type="ORF">EZ444_00535</name>
</gene>
<accession>A0A4R0NFG6</accession>
<sequence length="315" mass="34655">MKSIYLYISIFFLFNLSACKKEYPALPYTDILAFSVKDANGAQLKAVIENNEIILYWPVGQAVPQEITPSITVADKASILPLAGTKVSFNESVTYTVTAENGAVTTYKLKPIVNSLIPMISAFYGPDIYKNKRFLRSNKTAQLSGDLFDVEEGKTKVFFVNTSGQDIPVKINKITPIAVILDPDFAIGNYQSVKVISGNKTVLFKDTFEVIADPKPVVLTEISVASTVKRNGQFTITGGANLDKVNAVVLYNSITKTFIPITLKSTTANSLTLEIPADFPLGDCNRIRYFYPDADYYAAGYGQLDFLSFPIKVVE</sequence>
<dbReference type="Gene3D" id="2.60.40.2340">
    <property type="match status" value="1"/>
</dbReference>
<evidence type="ECO:0008006" key="3">
    <source>
        <dbReference type="Google" id="ProtNLM"/>
    </source>
</evidence>
<dbReference type="RefSeq" id="WP_131606171.1">
    <property type="nucleotide sequence ID" value="NZ_SJSM01000001.1"/>
</dbReference>
<comment type="caution">
    <text evidence="1">The sequence shown here is derived from an EMBL/GenBank/DDBJ whole genome shotgun (WGS) entry which is preliminary data.</text>
</comment>
<keyword evidence="2" id="KW-1185">Reference proteome</keyword>
<evidence type="ECO:0000313" key="2">
    <source>
        <dbReference type="Proteomes" id="UP000291117"/>
    </source>
</evidence>
<dbReference type="AlphaFoldDB" id="A0A4R0NFG6"/>
<protein>
    <recommendedName>
        <fullName evidence="3">DUF5018 domain-containing protein</fullName>
    </recommendedName>
</protein>
<proteinExistence type="predicted"/>
<reference evidence="1 2" key="1">
    <citation type="submission" date="2019-02" db="EMBL/GenBank/DDBJ databases">
        <title>Pedobacter sp. RP-3-8 sp. nov., isolated from Arctic soil.</title>
        <authorList>
            <person name="Dahal R.H."/>
        </authorList>
    </citation>
    <scope>NUCLEOTIDE SEQUENCE [LARGE SCALE GENOMIC DNA]</scope>
    <source>
        <strain evidence="1 2">RP-3-8</strain>
    </source>
</reference>
<dbReference type="OrthoDB" id="677497at2"/>
<evidence type="ECO:0000313" key="1">
    <source>
        <dbReference type="EMBL" id="TCC99201.1"/>
    </source>
</evidence>
<organism evidence="1 2">
    <name type="scientific">Pedobacter hiemivivus</name>
    <dbReference type="NCBI Taxonomy" id="2530454"/>
    <lineage>
        <taxon>Bacteria</taxon>
        <taxon>Pseudomonadati</taxon>
        <taxon>Bacteroidota</taxon>
        <taxon>Sphingobacteriia</taxon>
        <taxon>Sphingobacteriales</taxon>
        <taxon>Sphingobacteriaceae</taxon>
        <taxon>Pedobacter</taxon>
    </lineage>
</organism>